<dbReference type="EMBL" id="CAXKWB010007071">
    <property type="protein sequence ID" value="CAL4085543.1"/>
    <property type="molecule type" value="Genomic_DNA"/>
</dbReference>
<protein>
    <recommendedName>
        <fullName evidence="5">Oplophorus-luciferin 2-monooxygenase non-catalytic subunit</fullName>
    </recommendedName>
</protein>
<dbReference type="InterPro" id="IPR003591">
    <property type="entry name" value="Leu-rich_rpt_typical-subtyp"/>
</dbReference>
<organism evidence="3 4">
    <name type="scientific">Meganyctiphanes norvegica</name>
    <name type="common">Northern krill</name>
    <name type="synonym">Thysanopoda norvegica</name>
    <dbReference type="NCBI Taxonomy" id="48144"/>
    <lineage>
        <taxon>Eukaryota</taxon>
        <taxon>Metazoa</taxon>
        <taxon>Ecdysozoa</taxon>
        <taxon>Arthropoda</taxon>
        <taxon>Crustacea</taxon>
        <taxon>Multicrustacea</taxon>
        <taxon>Malacostraca</taxon>
        <taxon>Eumalacostraca</taxon>
        <taxon>Eucarida</taxon>
        <taxon>Euphausiacea</taxon>
        <taxon>Euphausiidae</taxon>
        <taxon>Meganyctiphanes</taxon>
    </lineage>
</organism>
<comment type="caution">
    <text evidence="3">The sequence shown here is derived from an EMBL/GenBank/DDBJ whole genome shotgun (WGS) entry which is preliminary data.</text>
</comment>
<dbReference type="InterPro" id="IPR026906">
    <property type="entry name" value="LRR_5"/>
</dbReference>
<dbReference type="InterPro" id="IPR032675">
    <property type="entry name" value="LRR_dom_sf"/>
</dbReference>
<evidence type="ECO:0000313" key="4">
    <source>
        <dbReference type="Proteomes" id="UP001497623"/>
    </source>
</evidence>
<gene>
    <name evidence="3" type="ORF">MNOR_LOCUS12738</name>
</gene>
<evidence type="ECO:0008006" key="5">
    <source>
        <dbReference type="Google" id="ProtNLM"/>
    </source>
</evidence>
<evidence type="ECO:0000313" key="3">
    <source>
        <dbReference type="EMBL" id="CAL4085543.1"/>
    </source>
</evidence>
<reference evidence="3 4" key="1">
    <citation type="submission" date="2024-05" db="EMBL/GenBank/DDBJ databases">
        <authorList>
            <person name="Wallberg A."/>
        </authorList>
    </citation>
    <scope>NUCLEOTIDE SEQUENCE [LARGE SCALE GENOMIC DNA]</scope>
</reference>
<dbReference type="PANTHER" id="PTHR24366:SF96">
    <property type="entry name" value="LEUCINE RICH REPEAT CONTAINING 53"/>
    <property type="match status" value="1"/>
</dbReference>
<dbReference type="Proteomes" id="UP001497623">
    <property type="component" value="Unassembled WGS sequence"/>
</dbReference>
<sequence>HLLVYSREIISMYFPETSLIRLLPFVLIAKFCTSVDNVDIKDKPSCPDAHAIAPACTCQKSSVTQTLYMDCGGADSFFLLKHAFQADFPTKAMTTLRILDSPITKLESGTFRDVSFEIINIQYGDLETIEAGVFDGSKHTVRTLIFSHNAIRSFPFDTLHQFTALESLYLIDNEITSMPVFANPTLEVMDLGHNPLKQLPYDAFRELPSLIFAGLYYDQLDDFPPGVFSDNPQIINVDLRGNKLTHLPSDMFKGSNKLTGIGLDKNMIERVEPGAIPVNLDLVVNFQSNKLKVLEETVWGPLLNEGVSINYMEDNPLACGCDVAWLVRDEPLLKMMPNARCDSGLLFEELNPMNFTDCP</sequence>
<dbReference type="SMART" id="SM00369">
    <property type="entry name" value="LRR_TYP"/>
    <property type="match status" value="3"/>
</dbReference>
<dbReference type="PANTHER" id="PTHR24366">
    <property type="entry name" value="IG(IMMUNOGLOBULIN) AND LRR(LEUCINE RICH REPEAT) DOMAINS"/>
    <property type="match status" value="1"/>
</dbReference>
<dbReference type="SUPFAM" id="SSF52058">
    <property type="entry name" value="L domain-like"/>
    <property type="match status" value="1"/>
</dbReference>
<dbReference type="Pfam" id="PF13306">
    <property type="entry name" value="LRR_5"/>
    <property type="match status" value="1"/>
</dbReference>
<proteinExistence type="predicted"/>
<evidence type="ECO:0000256" key="2">
    <source>
        <dbReference type="ARBA" id="ARBA00022737"/>
    </source>
</evidence>
<keyword evidence="2" id="KW-0677">Repeat</keyword>
<name>A0AAV2QK68_MEGNR</name>
<keyword evidence="1" id="KW-0433">Leucine-rich repeat</keyword>
<accession>A0AAV2QK68</accession>
<evidence type="ECO:0000256" key="1">
    <source>
        <dbReference type="ARBA" id="ARBA00022614"/>
    </source>
</evidence>
<keyword evidence="4" id="KW-1185">Reference proteome</keyword>
<feature type="non-terminal residue" evidence="3">
    <location>
        <position position="1"/>
    </location>
</feature>
<dbReference type="AlphaFoldDB" id="A0AAV2QK68"/>
<dbReference type="Gene3D" id="3.80.10.10">
    <property type="entry name" value="Ribonuclease Inhibitor"/>
    <property type="match status" value="2"/>
</dbReference>